<protein>
    <submittedName>
        <fullName evidence="4">4-oxalocrotonate tautomerase</fullName>
        <ecNumber evidence="4">5.3.2.6</ecNumber>
    </submittedName>
</protein>
<evidence type="ECO:0000313" key="4">
    <source>
        <dbReference type="EMBL" id="MBB4138125.1"/>
    </source>
</evidence>
<dbReference type="EMBL" id="JACIFP010000003">
    <property type="protein sequence ID" value="MBB4138125.1"/>
    <property type="molecule type" value="Genomic_DNA"/>
</dbReference>
<evidence type="ECO:0000256" key="1">
    <source>
        <dbReference type="ARBA" id="ARBA00006723"/>
    </source>
</evidence>
<dbReference type="EC" id="5.3.2.6" evidence="4"/>
<proteinExistence type="inferred from homology"/>
<dbReference type="Proteomes" id="UP000551501">
    <property type="component" value="Unassembled WGS sequence"/>
</dbReference>
<dbReference type="GO" id="GO:0016853">
    <property type="term" value="F:isomerase activity"/>
    <property type="evidence" value="ECO:0007669"/>
    <property type="project" value="UniProtKB-KW"/>
</dbReference>
<comment type="caution">
    <text evidence="4">The sequence shown here is derived from an EMBL/GenBank/DDBJ whole genome shotgun (WGS) entry which is preliminary data.</text>
</comment>
<evidence type="ECO:0000313" key="5">
    <source>
        <dbReference type="Proteomes" id="UP000551501"/>
    </source>
</evidence>
<dbReference type="Gene3D" id="3.30.429.10">
    <property type="entry name" value="Macrophage Migration Inhibitory Factor"/>
    <property type="match status" value="1"/>
</dbReference>
<accession>A0A840EYG4</accession>
<dbReference type="Pfam" id="PF01361">
    <property type="entry name" value="Tautomerase"/>
    <property type="match status" value="1"/>
</dbReference>
<keyword evidence="5" id="KW-1185">Reference proteome</keyword>
<feature type="domain" description="4-oxalocrotonate tautomerase-like" evidence="3">
    <location>
        <begin position="2"/>
        <end position="60"/>
    </location>
</feature>
<dbReference type="PANTHER" id="PTHR35530:SF2">
    <property type="entry name" value="BSL4019 PROTEIN"/>
    <property type="match status" value="1"/>
</dbReference>
<keyword evidence="2 4" id="KW-0413">Isomerase</keyword>
<evidence type="ECO:0000259" key="3">
    <source>
        <dbReference type="Pfam" id="PF01361"/>
    </source>
</evidence>
<dbReference type="InterPro" id="IPR004370">
    <property type="entry name" value="4-OT-like_dom"/>
</dbReference>
<dbReference type="SUPFAM" id="SSF55331">
    <property type="entry name" value="Tautomerase/MIF"/>
    <property type="match status" value="1"/>
</dbReference>
<gene>
    <name evidence="4" type="ORF">BKA16_004750</name>
</gene>
<organism evidence="4 5">
    <name type="scientific">Gordonia humi</name>
    <dbReference type="NCBI Taxonomy" id="686429"/>
    <lineage>
        <taxon>Bacteria</taxon>
        <taxon>Bacillati</taxon>
        <taxon>Actinomycetota</taxon>
        <taxon>Actinomycetes</taxon>
        <taxon>Mycobacteriales</taxon>
        <taxon>Gordoniaceae</taxon>
        <taxon>Gordonia</taxon>
    </lineage>
</organism>
<comment type="similarity">
    <text evidence="1">Belongs to the 4-oxalocrotonate tautomerase family.</text>
</comment>
<dbReference type="RefSeq" id="WP_183373367.1">
    <property type="nucleotide sequence ID" value="NZ_BAABHL010000176.1"/>
</dbReference>
<reference evidence="4 5" key="1">
    <citation type="submission" date="2020-08" db="EMBL/GenBank/DDBJ databases">
        <title>Sequencing the genomes of 1000 actinobacteria strains.</title>
        <authorList>
            <person name="Klenk H.-P."/>
        </authorList>
    </citation>
    <scope>NUCLEOTIDE SEQUENCE [LARGE SCALE GENOMIC DNA]</scope>
    <source>
        <strain evidence="4 5">DSM 45298</strain>
    </source>
</reference>
<dbReference type="InterPro" id="IPR014347">
    <property type="entry name" value="Tautomerase/MIF_sf"/>
</dbReference>
<dbReference type="PANTHER" id="PTHR35530">
    <property type="entry name" value="TAUTOMERASE-RELATED"/>
    <property type="match status" value="1"/>
</dbReference>
<dbReference type="AlphaFoldDB" id="A0A840EYG4"/>
<name>A0A840EYG4_9ACTN</name>
<evidence type="ECO:0000256" key="2">
    <source>
        <dbReference type="ARBA" id="ARBA00023235"/>
    </source>
</evidence>
<sequence length="63" mass="6747">MPIINVKHASPLSAEQIDQLIASITEVYVSITNATASSVQVLIDQTPAERWGIGGQSLANRNK</sequence>